<keyword evidence="3" id="KW-1185">Reference proteome</keyword>
<dbReference type="EMBL" id="JAOZYC010000169">
    <property type="protein sequence ID" value="MEB8342699.1"/>
    <property type="molecule type" value="Genomic_DNA"/>
</dbReference>
<proteinExistence type="predicted"/>
<evidence type="ECO:0000313" key="3">
    <source>
        <dbReference type="Proteomes" id="UP001354931"/>
    </source>
</evidence>
<protein>
    <recommendedName>
        <fullName evidence="4">WXG100 family type VII secretion target</fullName>
    </recommendedName>
</protein>
<comment type="caution">
    <text evidence="2">The sequence shown here is derived from an EMBL/GenBank/DDBJ whole genome shotgun (WGS) entry which is preliminary data.</text>
</comment>
<evidence type="ECO:0008006" key="4">
    <source>
        <dbReference type="Google" id="ProtNLM"/>
    </source>
</evidence>
<name>A0ABU6FF95_9ACTN</name>
<sequence>MKQAANALVELRGDTENVDNTADENTQSAVKGLNKHTAPGLPEAGSWATAGSLMTMDVRWGEQVTHLKGMLQDISDRLHATTGEYTRAEQEEQARMASITSPFG</sequence>
<organism evidence="2 3">
    <name type="scientific">Streptomyces endophyticus</name>
    <dbReference type="NCBI Taxonomy" id="714166"/>
    <lineage>
        <taxon>Bacteria</taxon>
        <taxon>Bacillati</taxon>
        <taxon>Actinomycetota</taxon>
        <taxon>Actinomycetes</taxon>
        <taxon>Kitasatosporales</taxon>
        <taxon>Streptomycetaceae</taxon>
        <taxon>Streptomyces</taxon>
    </lineage>
</organism>
<dbReference type="RefSeq" id="WP_326022258.1">
    <property type="nucleotide sequence ID" value="NZ_JAOZYC010000169.1"/>
</dbReference>
<feature type="region of interest" description="Disordered" evidence="1">
    <location>
        <begin position="1"/>
        <end position="46"/>
    </location>
</feature>
<feature type="compositionally biased region" description="Polar residues" evidence="1">
    <location>
        <begin position="18"/>
        <end position="29"/>
    </location>
</feature>
<evidence type="ECO:0000313" key="2">
    <source>
        <dbReference type="EMBL" id="MEB8342699.1"/>
    </source>
</evidence>
<reference evidence="2 3" key="1">
    <citation type="submission" date="2022-10" db="EMBL/GenBank/DDBJ databases">
        <authorList>
            <person name="Xie J."/>
            <person name="Shen N."/>
        </authorList>
    </citation>
    <scope>NUCLEOTIDE SEQUENCE [LARGE SCALE GENOMIC DNA]</scope>
    <source>
        <strain evidence="2 3">YIM65594</strain>
    </source>
</reference>
<dbReference type="Proteomes" id="UP001354931">
    <property type="component" value="Unassembled WGS sequence"/>
</dbReference>
<evidence type="ECO:0000256" key="1">
    <source>
        <dbReference type="SAM" id="MobiDB-lite"/>
    </source>
</evidence>
<gene>
    <name evidence="2" type="ORF">OKJ99_34910</name>
</gene>
<feature type="region of interest" description="Disordered" evidence="1">
    <location>
        <begin position="85"/>
        <end position="104"/>
    </location>
</feature>
<accession>A0ABU6FF95</accession>